<keyword evidence="4" id="KW-0408">Iron</keyword>
<dbReference type="PANTHER" id="PTHR43498:SF1">
    <property type="entry name" value="COB--COM HETERODISULFIDE REDUCTASE IRON-SULFUR SUBUNIT A"/>
    <property type="match status" value="1"/>
</dbReference>
<gene>
    <name evidence="6" type="ORF">FPZ45_14675</name>
</gene>
<dbReference type="GO" id="GO:0016491">
    <property type="term" value="F:oxidoreductase activity"/>
    <property type="evidence" value="ECO:0007669"/>
    <property type="project" value="UniProtKB-KW"/>
</dbReference>
<protein>
    <submittedName>
        <fullName evidence="6">FAD-dependent oxidoreductase</fullName>
    </submittedName>
</protein>
<dbReference type="GO" id="GO:0046872">
    <property type="term" value="F:metal ion binding"/>
    <property type="evidence" value="ECO:0007669"/>
    <property type="project" value="UniProtKB-KW"/>
</dbReference>
<evidence type="ECO:0000256" key="2">
    <source>
        <dbReference type="ARBA" id="ARBA00022723"/>
    </source>
</evidence>
<sequence length="632" mass="70009">MPGWKRICKIVGYLLLVPLLLCFTYQNRLNESSYKSFQEPLDPVVSASHIASEYDVIVAGTDPEGIMAAVSAARNGLKVLLTEDRDRPILGGLMTLGWLNSLDLNKAPVSYRFWNNPVYLDKGLFQEWYNGIRGTSFDVNHAANLFYRMVSAEPNIDLLMRVRTMEPLTEGNRVVGMDLVKENGEEIRVRSKAIIDATQDADIAAAAGVPYTLGREDIGEPDAQMAVTLVFKLSGVTGKVWHGLKQHKNTGFDNRSIWGYQDAREYVSSDPSRVKIRSLNIGREDGDTVLINSMQIYGIDPLDPESLKEGMRIGEKEAPLIVDFLKKKFKEFRNVEFAGTAPELYVRETRHIQGEYRLTMADLMANRDHWDAIAYGSYEVDIQSLNANNKGSIMLVPEQYGVPFRCLVPLQVDGLLVVGRSASFDTLPHGSARVIPLGMATGQAAGAAVKLALDRGVTLRDLSKSKDGIAELRHRLTKQGMDLTMRSFPTPAYAKHKDYKGLLAATSLFLTIGGYSNDGWDLDEASNPKRFASQIRIVQKRYPEAFAQTLTSEFIGGSSSDGPLDLDQAAYTIALSGGISDDKKTAVQALMERGWIRKETIDGFANRNSLTNGDTFMIVRDVMEYGVGVTFD</sequence>
<keyword evidence="5" id="KW-0411">Iron-sulfur</keyword>
<evidence type="ECO:0000313" key="7">
    <source>
        <dbReference type="Proteomes" id="UP000316330"/>
    </source>
</evidence>
<evidence type="ECO:0000256" key="3">
    <source>
        <dbReference type="ARBA" id="ARBA00023002"/>
    </source>
</evidence>
<evidence type="ECO:0000256" key="1">
    <source>
        <dbReference type="ARBA" id="ARBA00022485"/>
    </source>
</evidence>
<dbReference type="Pfam" id="PF12831">
    <property type="entry name" value="FAD_oxidored"/>
    <property type="match status" value="1"/>
</dbReference>
<proteinExistence type="predicted"/>
<evidence type="ECO:0000313" key="6">
    <source>
        <dbReference type="EMBL" id="TVX99170.1"/>
    </source>
</evidence>
<name>A0A559JH16_9BACL</name>
<evidence type="ECO:0000256" key="4">
    <source>
        <dbReference type="ARBA" id="ARBA00023004"/>
    </source>
</evidence>
<dbReference type="OrthoDB" id="9777740at2"/>
<keyword evidence="7" id="KW-1185">Reference proteome</keyword>
<keyword evidence="3" id="KW-0560">Oxidoreductase</keyword>
<dbReference type="InterPro" id="IPR039650">
    <property type="entry name" value="HdrA-like"/>
</dbReference>
<dbReference type="InterPro" id="IPR036188">
    <property type="entry name" value="FAD/NAD-bd_sf"/>
</dbReference>
<dbReference type="SUPFAM" id="SSF51905">
    <property type="entry name" value="FAD/NAD(P)-binding domain"/>
    <property type="match status" value="1"/>
</dbReference>
<evidence type="ECO:0000256" key="5">
    <source>
        <dbReference type="ARBA" id="ARBA00023014"/>
    </source>
</evidence>
<dbReference type="RefSeq" id="WP_144703144.1">
    <property type="nucleotide sequence ID" value="NZ_VNJJ01000007.1"/>
</dbReference>
<dbReference type="GO" id="GO:0051539">
    <property type="term" value="F:4 iron, 4 sulfur cluster binding"/>
    <property type="evidence" value="ECO:0007669"/>
    <property type="project" value="UniProtKB-KW"/>
</dbReference>
<comment type="caution">
    <text evidence="6">The sequence shown here is derived from an EMBL/GenBank/DDBJ whole genome shotgun (WGS) entry which is preliminary data.</text>
</comment>
<organism evidence="6 7">
    <name type="scientific">Cohnella terricola</name>
    <dbReference type="NCBI Taxonomy" id="1289167"/>
    <lineage>
        <taxon>Bacteria</taxon>
        <taxon>Bacillati</taxon>
        <taxon>Bacillota</taxon>
        <taxon>Bacilli</taxon>
        <taxon>Bacillales</taxon>
        <taxon>Paenibacillaceae</taxon>
        <taxon>Cohnella</taxon>
    </lineage>
</organism>
<keyword evidence="2" id="KW-0479">Metal-binding</keyword>
<reference evidence="6 7" key="1">
    <citation type="submission" date="2019-07" db="EMBL/GenBank/DDBJ databases">
        <authorList>
            <person name="Kim J."/>
        </authorList>
    </citation>
    <scope>NUCLEOTIDE SEQUENCE [LARGE SCALE GENOMIC DNA]</scope>
    <source>
        <strain evidence="6 7">G13</strain>
    </source>
</reference>
<accession>A0A559JH16</accession>
<dbReference type="EMBL" id="VNJJ01000007">
    <property type="protein sequence ID" value="TVX99170.1"/>
    <property type="molecule type" value="Genomic_DNA"/>
</dbReference>
<dbReference type="PANTHER" id="PTHR43498">
    <property type="entry name" value="FERREDOXIN:COB-COM HETERODISULFIDE REDUCTASE SUBUNIT A"/>
    <property type="match status" value="1"/>
</dbReference>
<dbReference type="AlphaFoldDB" id="A0A559JH16"/>
<dbReference type="Gene3D" id="3.50.50.60">
    <property type="entry name" value="FAD/NAD(P)-binding domain"/>
    <property type="match status" value="1"/>
</dbReference>
<dbReference type="Proteomes" id="UP000316330">
    <property type="component" value="Unassembled WGS sequence"/>
</dbReference>
<keyword evidence="1" id="KW-0004">4Fe-4S</keyword>